<name>A0A9N9DJQ6_9GLOM</name>
<feature type="compositionally biased region" description="Polar residues" evidence="1">
    <location>
        <begin position="13"/>
        <end position="28"/>
    </location>
</feature>
<protein>
    <submittedName>
        <fullName evidence="2">8715_t:CDS:1</fullName>
    </submittedName>
</protein>
<accession>A0A9N9DJQ6</accession>
<evidence type="ECO:0000313" key="3">
    <source>
        <dbReference type="Proteomes" id="UP000789739"/>
    </source>
</evidence>
<reference evidence="2" key="1">
    <citation type="submission" date="2021-06" db="EMBL/GenBank/DDBJ databases">
        <authorList>
            <person name="Kallberg Y."/>
            <person name="Tangrot J."/>
            <person name="Rosling A."/>
        </authorList>
    </citation>
    <scope>NUCLEOTIDE SEQUENCE</scope>
    <source>
        <strain evidence="2">BR232B</strain>
    </source>
</reference>
<dbReference type="AlphaFoldDB" id="A0A9N9DJQ6"/>
<dbReference type="EMBL" id="CAJVPI010002206">
    <property type="protein sequence ID" value="CAG8638296.1"/>
    <property type="molecule type" value="Genomic_DNA"/>
</dbReference>
<keyword evidence="3" id="KW-1185">Reference proteome</keyword>
<organism evidence="2 3">
    <name type="scientific">Paraglomus brasilianum</name>
    <dbReference type="NCBI Taxonomy" id="144538"/>
    <lineage>
        <taxon>Eukaryota</taxon>
        <taxon>Fungi</taxon>
        <taxon>Fungi incertae sedis</taxon>
        <taxon>Mucoromycota</taxon>
        <taxon>Glomeromycotina</taxon>
        <taxon>Glomeromycetes</taxon>
        <taxon>Paraglomerales</taxon>
        <taxon>Paraglomeraceae</taxon>
        <taxon>Paraglomus</taxon>
    </lineage>
</organism>
<evidence type="ECO:0000313" key="2">
    <source>
        <dbReference type="EMBL" id="CAG8638296.1"/>
    </source>
</evidence>
<gene>
    <name evidence="2" type="ORF">PBRASI_LOCUS9628</name>
</gene>
<sequence length="173" mass="19284">MSITSKGELVTDHQYQTPSHHVPTSNPPESHVRPSIVAAEQSDSIDIISKLGTICLYSRMMYPMVVELKLTGSMWGKNLDGQKKGQSHMWENITQHASIPRAHLFHLGTFGSTDKFKDCFYSFYCVAKTTRCNANKSILKFVAVTPAGTVGIYPAIWGPHQEVEDPRIPPIPE</sequence>
<proteinExistence type="predicted"/>
<evidence type="ECO:0000256" key="1">
    <source>
        <dbReference type="SAM" id="MobiDB-lite"/>
    </source>
</evidence>
<comment type="caution">
    <text evidence="2">The sequence shown here is derived from an EMBL/GenBank/DDBJ whole genome shotgun (WGS) entry which is preliminary data.</text>
</comment>
<dbReference type="Proteomes" id="UP000789739">
    <property type="component" value="Unassembled WGS sequence"/>
</dbReference>
<feature type="region of interest" description="Disordered" evidence="1">
    <location>
        <begin position="1"/>
        <end position="33"/>
    </location>
</feature>